<name>A0A381X8J3_9ZZZZ</name>
<gene>
    <name evidence="1" type="ORF">METZ01_LOCUS113794</name>
</gene>
<reference evidence="1" key="1">
    <citation type="submission" date="2018-05" db="EMBL/GenBank/DDBJ databases">
        <authorList>
            <person name="Lanie J.A."/>
            <person name="Ng W.-L."/>
            <person name="Kazmierczak K.M."/>
            <person name="Andrzejewski T.M."/>
            <person name="Davidsen T.M."/>
            <person name="Wayne K.J."/>
            <person name="Tettelin H."/>
            <person name="Glass J.I."/>
            <person name="Rusch D."/>
            <person name="Podicherti R."/>
            <person name="Tsui H.-C.T."/>
            <person name="Winkler M.E."/>
        </authorList>
    </citation>
    <scope>NUCLEOTIDE SEQUENCE</scope>
</reference>
<proteinExistence type="predicted"/>
<dbReference type="AlphaFoldDB" id="A0A381X8J3"/>
<sequence length="29" mass="3228">MGEYLVTTLQSLLRNRQDISSNDSSSSPK</sequence>
<protein>
    <submittedName>
        <fullName evidence="1">Uncharacterized protein</fullName>
    </submittedName>
</protein>
<evidence type="ECO:0000313" key="1">
    <source>
        <dbReference type="EMBL" id="SVA60940.1"/>
    </source>
</evidence>
<organism evidence="1">
    <name type="scientific">marine metagenome</name>
    <dbReference type="NCBI Taxonomy" id="408172"/>
    <lineage>
        <taxon>unclassified sequences</taxon>
        <taxon>metagenomes</taxon>
        <taxon>ecological metagenomes</taxon>
    </lineage>
</organism>
<accession>A0A381X8J3</accession>
<dbReference type="EMBL" id="UINC01014255">
    <property type="protein sequence ID" value="SVA60940.1"/>
    <property type="molecule type" value="Genomic_DNA"/>
</dbReference>